<dbReference type="Gene3D" id="1.10.1740.10">
    <property type="match status" value="1"/>
</dbReference>
<proteinExistence type="inferred from homology"/>
<evidence type="ECO:0000259" key="6">
    <source>
        <dbReference type="Pfam" id="PF04542"/>
    </source>
</evidence>
<evidence type="ECO:0000256" key="4">
    <source>
        <dbReference type="ARBA" id="ARBA00023163"/>
    </source>
</evidence>
<reference evidence="8 9" key="1">
    <citation type="submission" date="2018-03" db="EMBL/GenBank/DDBJ databases">
        <title>Genomic Encyclopedia of Archaeal and Bacterial Type Strains, Phase II (KMG-II): from individual species to whole genera.</title>
        <authorList>
            <person name="Goeker M."/>
        </authorList>
    </citation>
    <scope>NUCLEOTIDE SEQUENCE [LARGE SCALE GENOMIC DNA]</scope>
    <source>
        <strain evidence="8 9">DSM 18107</strain>
    </source>
</reference>
<organism evidence="8 9">
    <name type="scientific">Chitinophaga ginsengisoli</name>
    <dbReference type="NCBI Taxonomy" id="363837"/>
    <lineage>
        <taxon>Bacteria</taxon>
        <taxon>Pseudomonadati</taxon>
        <taxon>Bacteroidota</taxon>
        <taxon>Chitinophagia</taxon>
        <taxon>Chitinophagales</taxon>
        <taxon>Chitinophagaceae</taxon>
        <taxon>Chitinophaga</taxon>
    </lineage>
</organism>
<dbReference type="GO" id="GO:0003677">
    <property type="term" value="F:DNA binding"/>
    <property type="evidence" value="ECO:0007669"/>
    <property type="project" value="InterPro"/>
</dbReference>
<dbReference type="InterPro" id="IPR014327">
    <property type="entry name" value="RNA_pol_sigma70_bacteroid"/>
</dbReference>
<dbReference type="InterPro" id="IPR039425">
    <property type="entry name" value="RNA_pol_sigma-70-like"/>
</dbReference>
<dbReference type="InterPro" id="IPR013249">
    <property type="entry name" value="RNA_pol_sigma70_r4_t2"/>
</dbReference>
<evidence type="ECO:0000256" key="2">
    <source>
        <dbReference type="ARBA" id="ARBA00023015"/>
    </source>
</evidence>
<dbReference type="NCBIfam" id="TIGR02985">
    <property type="entry name" value="Sig70_bacteroi1"/>
    <property type="match status" value="1"/>
</dbReference>
<dbReference type="InterPro" id="IPR013324">
    <property type="entry name" value="RNA_pol_sigma_r3/r4-like"/>
</dbReference>
<dbReference type="EMBL" id="PYGK01000005">
    <property type="protein sequence ID" value="PSL30744.1"/>
    <property type="molecule type" value="Genomic_DNA"/>
</dbReference>
<dbReference type="NCBIfam" id="TIGR02937">
    <property type="entry name" value="sigma70-ECF"/>
    <property type="match status" value="1"/>
</dbReference>
<dbReference type="AlphaFoldDB" id="A0A2P8G9U1"/>
<keyword evidence="5" id="KW-1133">Transmembrane helix</keyword>
<evidence type="ECO:0000256" key="3">
    <source>
        <dbReference type="ARBA" id="ARBA00023082"/>
    </source>
</evidence>
<keyword evidence="4" id="KW-0804">Transcription</keyword>
<dbReference type="Proteomes" id="UP000240978">
    <property type="component" value="Unassembled WGS sequence"/>
</dbReference>
<feature type="domain" description="RNA polymerase sigma factor 70 region 4 type 2" evidence="7">
    <location>
        <begin position="126"/>
        <end position="176"/>
    </location>
</feature>
<dbReference type="RefSeq" id="WP_170117512.1">
    <property type="nucleotide sequence ID" value="NZ_PYGK01000005.1"/>
</dbReference>
<dbReference type="InterPro" id="IPR036388">
    <property type="entry name" value="WH-like_DNA-bd_sf"/>
</dbReference>
<dbReference type="SUPFAM" id="SSF88659">
    <property type="entry name" value="Sigma3 and sigma4 domains of RNA polymerase sigma factors"/>
    <property type="match status" value="1"/>
</dbReference>
<dbReference type="GO" id="GO:0016987">
    <property type="term" value="F:sigma factor activity"/>
    <property type="evidence" value="ECO:0007669"/>
    <property type="project" value="UniProtKB-KW"/>
</dbReference>
<dbReference type="PANTHER" id="PTHR43133:SF46">
    <property type="entry name" value="RNA POLYMERASE SIGMA-70 FACTOR ECF SUBFAMILY"/>
    <property type="match status" value="1"/>
</dbReference>
<dbReference type="Pfam" id="PF04542">
    <property type="entry name" value="Sigma70_r2"/>
    <property type="match status" value="1"/>
</dbReference>
<keyword evidence="5" id="KW-0472">Membrane</keyword>
<evidence type="ECO:0000256" key="1">
    <source>
        <dbReference type="ARBA" id="ARBA00010641"/>
    </source>
</evidence>
<keyword evidence="5" id="KW-0812">Transmembrane</keyword>
<dbReference type="SUPFAM" id="SSF88946">
    <property type="entry name" value="Sigma2 domain of RNA polymerase sigma factors"/>
    <property type="match status" value="1"/>
</dbReference>
<comment type="similarity">
    <text evidence="1">Belongs to the sigma-70 factor family. ECF subfamily.</text>
</comment>
<dbReference type="InterPro" id="IPR014284">
    <property type="entry name" value="RNA_pol_sigma-70_dom"/>
</dbReference>
<keyword evidence="2" id="KW-0805">Transcription regulation</keyword>
<dbReference type="Pfam" id="PF08281">
    <property type="entry name" value="Sigma70_r4_2"/>
    <property type="match status" value="1"/>
</dbReference>
<evidence type="ECO:0000313" key="9">
    <source>
        <dbReference type="Proteomes" id="UP000240978"/>
    </source>
</evidence>
<keyword evidence="9" id="KW-1185">Reference proteome</keyword>
<feature type="domain" description="RNA polymerase sigma-70 region 2" evidence="6">
    <location>
        <begin position="27"/>
        <end position="94"/>
    </location>
</feature>
<sequence length="198" mass="22894">MFTHIANNDQQLAARLRDGDHNAFKELYAAYHQLLYGTACKYLKSTTAAEDAVHEVFVKVWLHREELDPSQGVRNFLFKCLKFHVLNLIRDHKRSLSKQYELIYNASSEHQDTESTVIFNDYRKVVDHAINNLSAQKKKIFRLRSYEGLSNEEVARQLGLSINTVKFQYAQASKALKHALKIMMSVLLSLSFLIIIFS</sequence>
<dbReference type="Gene3D" id="1.10.10.10">
    <property type="entry name" value="Winged helix-like DNA-binding domain superfamily/Winged helix DNA-binding domain"/>
    <property type="match status" value="1"/>
</dbReference>
<dbReference type="InterPro" id="IPR007627">
    <property type="entry name" value="RNA_pol_sigma70_r2"/>
</dbReference>
<evidence type="ECO:0000313" key="8">
    <source>
        <dbReference type="EMBL" id="PSL30744.1"/>
    </source>
</evidence>
<protein>
    <submittedName>
        <fullName evidence="8">RNA polymerase sigma-70 factor (ECF subfamily)</fullName>
    </submittedName>
</protein>
<keyword evidence="3" id="KW-0731">Sigma factor</keyword>
<accession>A0A2P8G9U1</accession>
<dbReference type="GO" id="GO:0006352">
    <property type="term" value="P:DNA-templated transcription initiation"/>
    <property type="evidence" value="ECO:0007669"/>
    <property type="project" value="InterPro"/>
</dbReference>
<evidence type="ECO:0000259" key="7">
    <source>
        <dbReference type="Pfam" id="PF08281"/>
    </source>
</evidence>
<name>A0A2P8G9U1_9BACT</name>
<dbReference type="CDD" id="cd06171">
    <property type="entry name" value="Sigma70_r4"/>
    <property type="match status" value="1"/>
</dbReference>
<dbReference type="PANTHER" id="PTHR43133">
    <property type="entry name" value="RNA POLYMERASE ECF-TYPE SIGMA FACTO"/>
    <property type="match status" value="1"/>
</dbReference>
<comment type="caution">
    <text evidence="8">The sequence shown here is derived from an EMBL/GenBank/DDBJ whole genome shotgun (WGS) entry which is preliminary data.</text>
</comment>
<feature type="transmembrane region" description="Helical" evidence="5">
    <location>
        <begin position="179"/>
        <end position="197"/>
    </location>
</feature>
<gene>
    <name evidence="8" type="ORF">CLV42_105105</name>
</gene>
<evidence type="ECO:0000256" key="5">
    <source>
        <dbReference type="SAM" id="Phobius"/>
    </source>
</evidence>
<dbReference type="InterPro" id="IPR013325">
    <property type="entry name" value="RNA_pol_sigma_r2"/>
</dbReference>